<dbReference type="GO" id="GO:0016787">
    <property type="term" value="F:hydrolase activity"/>
    <property type="evidence" value="ECO:0007669"/>
    <property type="project" value="UniProtKB-KW"/>
</dbReference>
<keyword evidence="5" id="KW-0378">Hydrolase</keyword>
<dbReference type="GO" id="GO:0043139">
    <property type="term" value="F:5'-3' DNA helicase activity"/>
    <property type="evidence" value="ECO:0007669"/>
    <property type="project" value="UniProtKB-EC"/>
</dbReference>
<evidence type="ECO:0000256" key="9">
    <source>
        <dbReference type="ARBA" id="ARBA00023121"/>
    </source>
</evidence>
<keyword evidence="4" id="KW-0999">Mitochondrion inner membrane</keyword>
<dbReference type="EC" id="5.6.2.3" evidence="14"/>
<evidence type="ECO:0000256" key="12">
    <source>
        <dbReference type="ARBA" id="ARBA00023235"/>
    </source>
</evidence>
<comment type="caution">
    <text evidence="18">The sequence shown here is derived from an EMBL/GenBank/DDBJ whole genome shotgun (WGS) entry which is preliminary data.</text>
</comment>
<dbReference type="Gene3D" id="3.40.50.300">
    <property type="entry name" value="P-loop containing nucleotide triphosphate hydrolases"/>
    <property type="match status" value="1"/>
</dbReference>
<keyword evidence="19" id="KW-1185">Reference proteome</keyword>
<comment type="subcellular location">
    <subcellularLocation>
        <location evidence="2">Mitochondrion inner membrane</location>
        <topology evidence="2">Peripheral membrane protein</topology>
    </subcellularLocation>
    <subcellularLocation>
        <location evidence="1">Mitochondrion matrix</location>
        <location evidence="1">Mitochondrion nucleoid</location>
    </subcellularLocation>
</comment>
<dbReference type="AlphaFoldDB" id="A0AAN9TGS0"/>
<keyword evidence="12" id="KW-0413">Isomerase</keyword>
<keyword evidence="11" id="KW-0472">Membrane</keyword>
<dbReference type="SUPFAM" id="SSF52540">
    <property type="entry name" value="P-loop containing nucleoside triphosphate hydrolases"/>
    <property type="match status" value="1"/>
</dbReference>
<evidence type="ECO:0000313" key="19">
    <source>
        <dbReference type="Proteomes" id="UP001367676"/>
    </source>
</evidence>
<keyword evidence="8" id="KW-0809">Transit peptide</keyword>
<keyword evidence="6" id="KW-0347">Helicase</keyword>
<comment type="catalytic activity">
    <reaction evidence="15">
        <text>ATP + H2O = ADP + phosphate + H(+)</text>
        <dbReference type="Rhea" id="RHEA:13065"/>
        <dbReference type="ChEBI" id="CHEBI:15377"/>
        <dbReference type="ChEBI" id="CHEBI:15378"/>
        <dbReference type="ChEBI" id="CHEBI:30616"/>
        <dbReference type="ChEBI" id="CHEBI:43474"/>
        <dbReference type="ChEBI" id="CHEBI:456216"/>
        <dbReference type="EC" id="5.6.2.3"/>
    </reaction>
</comment>
<dbReference type="PROSITE" id="PS51199">
    <property type="entry name" value="SF4_HELICASE"/>
    <property type="match status" value="1"/>
</dbReference>
<evidence type="ECO:0000256" key="11">
    <source>
        <dbReference type="ARBA" id="ARBA00023136"/>
    </source>
</evidence>
<dbReference type="Proteomes" id="UP001367676">
    <property type="component" value="Unassembled WGS sequence"/>
</dbReference>
<protein>
    <recommendedName>
        <fullName evidence="14">DNA 5'-3' helicase</fullName>
        <ecNumber evidence="14">5.6.2.3</ecNumber>
    </recommendedName>
    <alternativeName>
        <fullName evidence="16">Twinkle protein, mitochondrial</fullName>
    </alternativeName>
</protein>
<keyword evidence="13" id="KW-1135">Mitochondrion nucleoid</keyword>
<dbReference type="EMBL" id="JBBCAQ010000032">
    <property type="protein sequence ID" value="KAK7583889.1"/>
    <property type="molecule type" value="Genomic_DNA"/>
</dbReference>
<dbReference type="PANTHER" id="PTHR12873:SF0">
    <property type="entry name" value="TWINKLE MTDNA HELICASE"/>
    <property type="match status" value="1"/>
</dbReference>
<dbReference type="CDD" id="cd01122">
    <property type="entry name" value="Twinkle_C"/>
    <property type="match status" value="1"/>
</dbReference>
<keyword evidence="10" id="KW-0496">Mitochondrion</keyword>
<evidence type="ECO:0000256" key="4">
    <source>
        <dbReference type="ARBA" id="ARBA00022792"/>
    </source>
</evidence>
<reference evidence="18 19" key="1">
    <citation type="submission" date="2024-03" db="EMBL/GenBank/DDBJ databases">
        <title>Adaptation during the transition from Ophiocordyceps entomopathogen to insect associate is accompanied by gene loss and intensified selection.</title>
        <authorList>
            <person name="Ward C.M."/>
            <person name="Onetto C.A."/>
            <person name="Borneman A.R."/>
        </authorList>
    </citation>
    <scope>NUCLEOTIDE SEQUENCE [LARGE SCALE GENOMIC DNA]</scope>
    <source>
        <strain evidence="18">AWRI1</strain>
        <tissue evidence="18">Single Adult Female</tissue>
    </source>
</reference>
<dbReference type="GO" id="GO:0042645">
    <property type="term" value="C:mitochondrial nucleoid"/>
    <property type="evidence" value="ECO:0007669"/>
    <property type="project" value="UniProtKB-SubCell"/>
</dbReference>
<sequence length="651" mass="74711">MFFRNLSSTLSKFNKIKLKEIGTIQSAANSTSGGHQVTVEEVSNNTAESFVSSTQIRKCLKDNNCKYEDGFTCFTTHCTNCFEKREGLIYINKRTGFFVCIDCQDSGDWRHVEPRIWKPSENSEAGDSEPKINIKSKIYKHHLIHDYSAKWDELSNSGKNTSSLTPEEKTEIISHFKLQVNPNSTPLKDLNALYDNDKKCLYFPLSNGKKRIVGIKQLFADGTEECEPFKHCYGILKYVSPKVTQKCTDAVIVYNLRDLITLTSYKLSYHIICIPYELRTLPQEILPLLEQYNKLVLWFGNNPNGLVATRQFSKKLHAERCYMIKTTDERPYEFKKTNQDANFTATLKTAEPILHDSITTFSKLRPEVWAEITNTDSVQGIKWNRFPALNNLLKGHRRGELTILTGPTGSGKTTFLSEYSLDLAMQGVSTLWGSFEIRNQRLASTMLQQFSQEPLDECQDKFNNFANQFEKLPIYFLKFHGQQSVEVVMNVVNHAFYVYDIQHLVIDNLQFMLGLSFHEERFMDRFYKQDKVIAAFRTFATQCNCHVTLIIHPRKERDTDELSISSIFGSAKASQEADNILIIQKKMLPSLHTKKYIQILKNRYSGDLGIMPVHFNKSTLTFSGKNLKHAAAPNTTYYNEDELLKIANITA</sequence>
<dbReference type="FunFam" id="3.40.50.300:FF:000845">
    <property type="entry name" value="Mitochondrial helicase twinkle"/>
    <property type="match status" value="1"/>
</dbReference>
<dbReference type="GO" id="GO:0006264">
    <property type="term" value="P:mitochondrial DNA replication"/>
    <property type="evidence" value="ECO:0007669"/>
    <property type="project" value="TreeGrafter"/>
</dbReference>
<evidence type="ECO:0000256" key="14">
    <source>
        <dbReference type="ARBA" id="ARBA00044969"/>
    </source>
</evidence>
<dbReference type="Gene3D" id="3.40.1360.10">
    <property type="match status" value="1"/>
</dbReference>
<keyword evidence="3" id="KW-0547">Nucleotide-binding</keyword>
<keyword evidence="9" id="KW-0446">Lipid-binding</keyword>
<evidence type="ECO:0000256" key="2">
    <source>
        <dbReference type="ARBA" id="ARBA00004637"/>
    </source>
</evidence>
<evidence type="ECO:0000259" key="17">
    <source>
        <dbReference type="PROSITE" id="PS51199"/>
    </source>
</evidence>
<evidence type="ECO:0000256" key="7">
    <source>
        <dbReference type="ARBA" id="ARBA00022840"/>
    </source>
</evidence>
<dbReference type="InterPro" id="IPR007694">
    <property type="entry name" value="DNA_helicase_DnaB-like_C"/>
</dbReference>
<organism evidence="18 19">
    <name type="scientific">Parthenolecanium corni</name>
    <dbReference type="NCBI Taxonomy" id="536013"/>
    <lineage>
        <taxon>Eukaryota</taxon>
        <taxon>Metazoa</taxon>
        <taxon>Ecdysozoa</taxon>
        <taxon>Arthropoda</taxon>
        <taxon>Hexapoda</taxon>
        <taxon>Insecta</taxon>
        <taxon>Pterygota</taxon>
        <taxon>Neoptera</taxon>
        <taxon>Paraneoptera</taxon>
        <taxon>Hemiptera</taxon>
        <taxon>Sternorrhyncha</taxon>
        <taxon>Coccoidea</taxon>
        <taxon>Coccidae</taxon>
        <taxon>Parthenolecanium</taxon>
    </lineage>
</organism>
<evidence type="ECO:0000256" key="13">
    <source>
        <dbReference type="ARBA" id="ARBA00023271"/>
    </source>
</evidence>
<dbReference type="GO" id="GO:0005743">
    <property type="term" value="C:mitochondrial inner membrane"/>
    <property type="evidence" value="ECO:0007669"/>
    <property type="project" value="UniProtKB-SubCell"/>
</dbReference>
<gene>
    <name evidence="18" type="ORF">V9T40_004852</name>
</gene>
<dbReference type="InterPro" id="IPR027417">
    <property type="entry name" value="P-loop_NTPase"/>
</dbReference>
<proteinExistence type="predicted"/>
<dbReference type="GO" id="GO:0008289">
    <property type="term" value="F:lipid binding"/>
    <property type="evidence" value="ECO:0007669"/>
    <property type="project" value="UniProtKB-KW"/>
</dbReference>
<evidence type="ECO:0000256" key="10">
    <source>
        <dbReference type="ARBA" id="ARBA00023128"/>
    </source>
</evidence>
<evidence type="ECO:0000256" key="15">
    <source>
        <dbReference type="ARBA" id="ARBA00048954"/>
    </source>
</evidence>
<evidence type="ECO:0000256" key="5">
    <source>
        <dbReference type="ARBA" id="ARBA00022801"/>
    </source>
</evidence>
<accession>A0AAN9TGS0</accession>
<dbReference type="GO" id="GO:0005524">
    <property type="term" value="F:ATP binding"/>
    <property type="evidence" value="ECO:0007669"/>
    <property type="project" value="UniProtKB-KW"/>
</dbReference>
<dbReference type="GO" id="GO:0003697">
    <property type="term" value="F:single-stranded DNA binding"/>
    <property type="evidence" value="ECO:0007669"/>
    <property type="project" value="InterPro"/>
</dbReference>
<keyword evidence="7" id="KW-0067">ATP-binding</keyword>
<dbReference type="Pfam" id="PF13481">
    <property type="entry name" value="AAA_25"/>
    <property type="match status" value="1"/>
</dbReference>
<evidence type="ECO:0000256" key="3">
    <source>
        <dbReference type="ARBA" id="ARBA00022741"/>
    </source>
</evidence>
<evidence type="ECO:0000256" key="6">
    <source>
        <dbReference type="ARBA" id="ARBA00022806"/>
    </source>
</evidence>
<feature type="domain" description="SF4 helicase" evidence="17">
    <location>
        <begin position="375"/>
        <end position="629"/>
    </location>
</feature>
<dbReference type="InterPro" id="IPR027032">
    <property type="entry name" value="Twinkle-like"/>
</dbReference>
<evidence type="ECO:0000256" key="16">
    <source>
        <dbReference type="ARBA" id="ARBA00075597"/>
    </source>
</evidence>
<dbReference type="PANTHER" id="PTHR12873">
    <property type="entry name" value="T7-LIKE MITOCHONDRIAL DNA HELICASE"/>
    <property type="match status" value="1"/>
</dbReference>
<evidence type="ECO:0000313" key="18">
    <source>
        <dbReference type="EMBL" id="KAK7583889.1"/>
    </source>
</evidence>
<evidence type="ECO:0000256" key="1">
    <source>
        <dbReference type="ARBA" id="ARBA00004436"/>
    </source>
</evidence>
<name>A0AAN9TGS0_9HEMI</name>
<evidence type="ECO:0000256" key="8">
    <source>
        <dbReference type="ARBA" id="ARBA00022946"/>
    </source>
</evidence>